<dbReference type="GO" id="GO:0043190">
    <property type="term" value="C:ATP-binding cassette (ABC) transporter complex"/>
    <property type="evidence" value="ECO:0007669"/>
    <property type="project" value="InterPro"/>
</dbReference>
<feature type="transmembrane region" description="Helical" evidence="8">
    <location>
        <begin position="30"/>
        <end position="50"/>
    </location>
</feature>
<evidence type="ECO:0000256" key="5">
    <source>
        <dbReference type="ARBA" id="ARBA00022692"/>
    </source>
</evidence>
<feature type="transmembrane region" description="Helical" evidence="8">
    <location>
        <begin position="205"/>
        <end position="226"/>
    </location>
</feature>
<dbReference type="InterPro" id="IPR000515">
    <property type="entry name" value="MetI-like"/>
</dbReference>
<dbReference type="PANTHER" id="PTHR30614">
    <property type="entry name" value="MEMBRANE COMPONENT OF AMINO ACID ABC TRANSPORTER"/>
    <property type="match status" value="1"/>
</dbReference>
<keyword evidence="4" id="KW-0997">Cell inner membrane</keyword>
<reference evidence="10" key="1">
    <citation type="submission" date="2018-05" db="EMBL/GenBank/DDBJ databases">
        <authorList>
            <person name="Lanie J.A."/>
            <person name="Ng W.-L."/>
            <person name="Kazmierczak K.M."/>
            <person name="Andrzejewski T.M."/>
            <person name="Davidsen T.M."/>
            <person name="Wayne K.J."/>
            <person name="Tettelin H."/>
            <person name="Glass J.I."/>
            <person name="Rusch D."/>
            <person name="Podicherti R."/>
            <person name="Tsui H.-C.T."/>
            <person name="Winkler M.E."/>
        </authorList>
    </citation>
    <scope>NUCLEOTIDE SEQUENCE</scope>
</reference>
<dbReference type="NCBIfam" id="TIGR01726">
    <property type="entry name" value="HEQRo_perm_3TM"/>
    <property type="match status" value="1"/>
</dbReference>
<dbReference type="InterPro" id="IPR035906">
    <property type="entry name" value="MetI-like_sf"/>
</dbReference>
<dbReference type="Gene3D" id="1.10.3720.10">
    <property type="entry name" value="MetI-like"/>
    <property type="match status" value="1"/>
</dbReference>
<keyword evidence="5 8" id="KW-0812">Transmembrane</keyword>
<evidence type="ECO:0000256" key="2">
    <source>
        <dbReference type="ARBA" id="ARBA00022448"/>
    </source>
</evidence>
<comment type="subcellular location">
    <subcellularLocation>
        <location evidence="1">Cell membrane</location>
        <topology evidence="1">Multi-pass membrane protein</topology>
    </subcellularLocation>
</comment>
<dbReference type="CDD" id="cd06261">
    <property type="entry name" value="TM_PBP2"/>
    <property type="match status" value="1"/>
</dbReference>
<feature type="transmembrane region" description="Helical" evidence="8">
    <location>
        <begin position="62"/>
        <end position="83"/>
    </location>
</feature>
<dbReference type="SUPFAM" id="SSF161098">
    <property type="entry name" value="MetI-like"/>
    <property type="match status" value="1"/>
</dbReference>
<dbReference type="InterPro" id="IPR043429">
    <property type="entry name" value="ArtM/GltK/GlnP/TcyL/YhdX-like"/>
</dbReference>
<evidence type="ECO:0000256" key="3">
    <source>
        <dbReference type="ARBA" id="ARBA00022475"/>
    </source>
</evidence>
<dbReference type="Pfam" id="PF00528">
    <property type="entry name" value="BPD_transp_1"/>
    <property type="match status" value="1"/>
</dbReference>
<protein>
    <recommendedName>
        <fullName evidence="9">ABC transmembrane type-1 domain-containing protein</fullName>
    </recommendedName>
</protein>
<dbReference type="GO" id="GO:0022857">
    <property type="term" value="F:transmembrane transporter activity"/>
    <property type="evidence" value="ECO:0007669"/>
    <property type="project" value="InterPro"/>
</dbReference>
<proteinExistence type="predicted"/>
<dbReference type="AlphaFoldDB" id="A0A382D3Q1"/>
<keyword evidence="3" id="KW-1003">Cell membrane</keyword>
<evidence type="ECO:0000256" key="4">
    <source>
        <dbReference type="ARBA" id="ARBA00022519"/>
    </source>
</evidence>
<evidence type="ECO:0000256" key="8">
    <source>
        <dbReference type="SAM" id="Phobius"/>
    </source>
</evidence>
<dbReference type="GO" id="GO:0006865">
    <property type="term" value="P:amino acid transport"/>
    <property type="evidence" value="ECO:0007669"/>
    <property type="project" value="TreeGrafter"/>
</dbReference>
<keyword evidence="7 8" id="KW-0472">Membrane</keyword>
<evidence type="ECO:0000313" key="10">
    <source>
        <dbReference type="EMBL" id="SVB32662.1"/>
    </source>
</evidence>
<dbReference type="InterPro" id="IPR010065">
    <property type="entry name" value="AA_ABC_transptr_permease_3TM"/>
</dbReference>
<dbReference type="PROSITE" id="PS50928">
    <property type="entry name" value="ABC_TM1"/>
    <property type="match status" value="1"/>
</dbReference>
<organism evidence="10">
    <name type="scientific">marine metagenome</name>
    <dbReference type="NCBI Taxonomy" id="408172"/>
    <lineage>
        <taxon>unclassified sequences</taxon>
        <taxon>metagenomes</taxon>
        <taxon>ecological metagenomes</taxon>
    </lineage>
</organism>
<evidence type="ECO:0000259" key="9">
    <source>
        <dbReference type="PROSITE" id="PS50928"/>
    </source>
</evidence>
<evidence type="ECO:0000256" key="7">
    <source>
        <dbReference type="ARBA" id="ARBA00023136"/>
    </source>
</evidence>
<accession>A0A382D3Q1</accession>
<evidence type="ECO:0000256" key="6">
    <source>
        <dbReference type="ARBA" id="ARBA00022989"/>
    </source>
</evidence>
<dbReference type="PANTHER" id="PTHR30614:SF10">
    <property type="entry name" value="ARGININE ABC TRANSPORTER PERMEASE PROTEIN ARTM"/>
    <property type="match status" value="1"/>
</dbReference>
<sequence>MNFFEFLNSFQESLIYINFFKILNALDQTLLLLLASLPIGFILSLIFALGRISKNKFFSKIVEYYIFIIRGTPLLVQIYLIYFGLGSVKAIRESFLWIVLKEPFWCGVLALTINTVAYGSEIFRGGIQAVPQGQIESGKSLGFTRIGLFRKIIFPIALRRVLPTYGNELILMVKATSLVSLTTYMEMTGIARRIMAVTWAPVEAFVAAGLLYLFLNFLMVQFIKYLEWKYNPHLRLSN</sequence>
<keyword evidence="2" id="KW-0813">Transport</keyword>
<dbReference type="EMBL" id="UINC01037332">
    <property type="protein sequence ID" value="SVB32662.1"/>
    <property type="molecule type" value="Genomic_DNA"/>
</dbReference>
<gene>
    <name evidence="10" type="ORF">METZ01_LOCUS185516</name>
</gene>
<keyword evidence="6 8" id="KW-1133">Transmembrane helix</keyword>
<feature type="transmembrane region" description="Helical" evidence="8">
    <location>
        <begin position="95"/>
        <end position="118"/>
    </location>
</feature>
<name>A0A382D3Q1_9ZZZZ</name>
<feature type="domain" description="ABC transmembrane type-1" evidence="9">
    <location>
        <begin position="26"/>
        <end position="223"/>
    </location>
</feature>
<evidence type="ECO:0000256" key="1">
    <source>
        <dbReference type="ARBA" id="ARBA00004651"/>
    </source>
</evidence>